<reference evidence="2 3" key="1">
    <citation type="submission" date="2024-06" db="EMBL/GenBank/DDBJ databases">
        <title>Genomic Encyclopedia of Type Strains, Phase IV (KMG-IV): sequencing the most valuable type-strain genomes for metagenomic binning, comparative biology and taxonomic classification.</title>
        <authorList>
            <person name="Goeker M."/>
        </authorList>
    </citation>
    <scope>NUCLEOTIDE SEQUENCE [LARGE SCALE GENOMIC DNA]</scope>
    <source>
        <strain evidence="2 3">DSM 21460</strain>
    </source>
</reference>
<sequence length="97" mass="11516">MKKTDYKEIILYYIVGLLYPIGYYLLMREYFGISLFEGKFIFISIYIAFCYIMYPFASIIVNKKTENKKMSWFLTSRTVLLLGFIFAPFIVVGNKKN</sequence>
<feature type="transmembrane region" description="Helical" evidence="1">
    <location>
        <begin position="72"/>
        <end position="92"/>
    </location>
</feature>
<proteinExistence type="predicted"/>
<accession>A0ABV2J805</accession>
<feature type="transmembrane region" description="Helical" evidence="1">
    <location>
        <begin position="39"/>
        <end position="60"/>
    </location>
</feature>
<organism evidence="2 3">
    <name type="scientific">Peptoniphilus olsenii</name>
    <dbReference type="NCBI Taxonomy" id="411570"/>
    <lineage>
        <taxon>Bacteria</taxon>
        <taxon>Bacillati</taxon>
        <taxon>Bacillota</taxon>
        <taxon>Tissierellia</taxon>
        <taxon>Tissierellales</taxon>
        <taxon>Peptoniphilaceae</taxon>
        <taxon>Peptoniphilus</taxon>
    </lineage>
</organism>
<name>A0ABV2J805_9FIRM</name>
<dbReference type="Proteomes" id="UP001549162">
    <property type="component" value="Unassembled WGS sequence"/>
</dbReference>
<keyword evidence="3" id="KW-1185">Reference proteome</keyword>
<dbReference type="RefSeq" id="WP_354366873.1">
    <property type="nucleotide sequence ID" value="NZ_JBEPMA010000002.1"/>
</dbReference>
<evidence type="ECO:0000313" key="2">
    <source>
        <dbReference type="EMBL" id="MET3616868.1"/>
    </source>
</evidence>
<protein>
    <submittedName>
        <fullName evidence="2">Membrane protein YagU involved in acid resistance</fullName>
    </submittedName>
</protein>
<dbReference type="EMBL" id="JBEPMA010000002">
    <property type="protein sequence ID" value="MET3616868.1"/>
    <property type="molecule type" value="Genomic_DNA"/>
</dbReference>
<comment type="caution">
    <text evidence="2">The sequence shown here is derived from an EMBL/GenBank/DDBJ whole genome shotgun (WGS) entry which is preliminary data.</text>
</comment>
<feature type="transmembrane region" description="Helical" evidence="1">
    <location>
        <begin position="9"/>
        <end position="27"/>
    </location>
</feature>
<evidence type="ECO:0000313" key="3">
    <source>
        <dbReference type="Proteomes" id="UP001549162"/>
    </source>
</evidence>
<evidence type="ECO:0000256" key="1">
    <source>
        <dbReference type="SAM" id="Phobius"/>
    </source>
</evidence>
<keyword evidence="1" id="KW-0812">Transmembrane</keyword>
<keyword evidence="1" id="KW-1133">Transmembrane helix</keyword>
<keyword evidence="1" id="KW-0472">Membrane</keyword>
<gene>
    <name evidence="2" type="ORF">ABID14_000493</name>
</gene>